<sequence>MIDPIGTVPVFLAVTSQYSQTIRRRIAIKASAVAALVLVFFVVVGEVLLSAMAIPLPAFQVAGGIVLFLFAMTMIFGEGKIEQERKMCEQSTEAAIFPLAIPSIASPGAILAAVMMTENSLYNVTEQFQTLLVILAVLLIAMIFMLLAGRIQTIIGKSGANLISRVMGIILGSVAVANVLEGIKIYFAI</sequence>
<evidence type="ECO:0000313" key="8">
    <source>
        <dbReference type="EMBL" id="GLS82894.1"/>
    </source>
</evidence>
<reference evidence="8 9" key="1">
    <citation type="journal article" date="2014" name="Int. J. Syst. Evol. Microbiol.">
        <title>Complete genome sequence of Corynebacterium casei LMG S-19264T (=DSM 44701T), isolated from a smear-ripened cheese.</title>
        <authorList>
            <consortium name="US DOE Joint Genome Institute (JGI-PGF)"/>
            <person name="Walter F."/>
            <person name="Albersmeier A."/>
            <person name="Kalinowski J."/>
            <person name="Ruckert C."/>
        </authorList>
    </citation>
    <scope>NUCLEOTIDE SEQUENCE [LARGE SCALE GENOMIC DNA]</scope>
    <source>
        <strain evidence="8 9">NBRC 112785</strain>
    </source>
</reference>
<keyword evidence="6 7" id="KW-0472">Membrane</keyword>
<dbReference type="Pfam" id="PF01914">
    <property type="entry name" value="MarC"/>
    <property type="match status" value="1"/>
</dbReference>
<feature type="transmembrane region" description="Helical" evidence="7">
    <location>
        <begin position="32"/>
        <end position="52"/>
    </location>
</feature>
<evidence type="ECO:0000256" key="4">
    <source>
        <dbReference type="ARBA" id="ARBA00022692"/>
    </source>
</evidence>
<dbReference type="PANTHER" id="PTHR33508">
    <property type="entry name" value="UPF0056 MEMBRANE PROTEIN YHCE"/>
    <property type="match status" value="1"/>
</dbReference>
<accession>A0AA37WX03</accession>
<keyword evidence="9" id="KW-1185">Reference proteome</keyword>
<gene>
    <name evidence="8" type="primary">ychE_1</name>
    <name evidence="8" type="ORF">GCM10007894_08710</name>
</gene>
<keyword evidence="5 7" id="KW-1133">Transmembrane helix</keyword>
<dbReference type="GO" id="GO:0005886">
    <property type="term" value="C:plasma membrane"/>
    <property type="evidence" value="ECO:0007669"/>
    <property type="project" value="UniProtKB-SubCell"/>
</dbReference>
<dbReference type="Proteomes" id="UP001157439">
    <property type="component" value="Unassembled WGS sequence"/>
</dbReference>
<dbReference type="NCBIfam" id="TIGR00427">
    <property type="entry name" value="NAAT family transporter"/>
    <property type="match status" value="1"/>
</dbReference>
<comment type="subcellular location">
    <subcellularLocation>
        <location evidence="1 7">Cell membrane</location>
        <topology evidence="1 7">Multi-pass membrane protein</topology>
    </subcellularLocation>
</comment>
<comment type="caution">
    <text evidence="8">The sequence shown here is derived from an EMBL/GenBank/DDBJ whole genome shotgun (WGS) entry which is preliminary data.</text>
</comment>
<dbReference type="PANTHER" id="PTHR33508:SF1">
    <property type="entry name" value="UPF0056 MEMBRANE PROTEIN YHCE"/>
    <property type="match status" value="1"/>
</dbReference>
<evidence type="ECO:0000256" key="7">
    <source>
        <dbReference type="RuleBase" id="RU362048"/>
    </source>
</evidence>
<protein>
    <recommendedName>
        <fullName evidence="7">UPF0056 membrane protein</fullName>
    </recommendedName>
</protein>
<name>A0AA37WX03_9GAMM</name>
<dbReference type="RefSeq" id="WP_095497523.1">
    <property type="nucleotide sequence ID" value="NZ_BSPO01000002.1"/>
</dbReference>
<feature type="transmembrane region" description="Helical" evidence="7">
    <location>
        <begin position="58"/>
        <end position="76"/>
    </location>
</feature>
<feature type="transmembrane region" description="Helical" evidence="7">
    <location>
        <begin position="128"/>
        <end position="148"/>
    </location>
</feature>
<evidence type="ECO:0000313" key="9">
    <source>
        <dbReference type="Proteomes" id="UP001157439"/>
    </source>
</evidence>
<evidence type="ECO:0000256" key="1">
    <source>
        <dbReference type="ARBA" id="ARBA00004651"/>
    </source>
</evidence>
<comment type="similarity">
    <text evidence="2 7">Belongs to the UPF0056 (MarC) family.</text>
</comment>
<organism evidence="8 9">
    <name type="scientific">Paraferrimonas haliotis</name>
    <dbReference type="NCBI Taxonomy" id="2013866"/>
    <lineage>
        <taxon>Bacteria</taxon>
        <taxon>Pseudomonadati</taxon>
        <taxon>Pseudomonadota</taxon>
        <taxon>Gammaproteobacteria</taxon>
        <taxon>Alteromonadales</taxon>
        <taxon>Ferrimonadaceae</taxon>
        <taxon>Paraferrimonas</taxon>
    </lineage>
</organism>
<evidence type="ECO:0000256" key="5">
    <source>
        <dbReference type="ARBA" id="ARBA00022989"/>
    </source>
</evidence>
<proteinExistence type="inferred from homology"/>
<dbReference type="InterPro" id="IPR002771">
    <property type="entry name" value="Multi_antbiot-R_MarC"/>
</dbReference>
<evidence type="ECO:0000256" key="3">
    <source>
        <dbReference type="ARBA" id="ARBA00022475"/>
    </source>
</evidence>
<comment type="caution">
    <text evidence="7">Lacks conserved residue(s) required for the propagation of feature annotation.</text>
</comment>
<evidence type="ECO:0000256" key="6">
    <source>
        <dbReference type="ARBA" id="ARBA00023136"/>
    </source>
</evidence>
<keyword evidence="3" id="KW-1003">Cell membrane</keyword>
<feature type="transmembrane region" description="Helical" evidence="7">
    <location>
        <begin position="96"/>
        <end position="116"/>
    </location>
</feature>
<evidence type="ECO:0000256" key="2">
    <source>
        <dbReference type="ARBA" id="ARBA00009784"/>
    </source>
</evidence>
<feature type="transmembrane region" description="Helical" evidence="7">
    <location>
        <begin position="160"/>
        <end position="180"/>
    </location>
</feature>
<dbReference type="AlphaFoldDB" id="A0AA37WX03"/>
<keyword evidence="4 7" id="KW-0812">Transmembrane</keyword>
<dbReference type="EMBL" id="BSPO01000002">
    <property type="protein sequence ID" value="GLS82894.1"/>
    <property type="molecule type" value="Genomic_DNA"/>
</dbReference>